<dbReference type="RefSeq" id="WP_141163181.1">
    <property type="nucleotide sequence ID" value="NZ_VHQG01000002.1"/>
</dbReference>
<reference evidence="3 4" key="1">
    <citation type="submission" date="2019-06" db="EMBL/GenBank/DDBJ databases">
        <authorList>
            <person name="Li F."/>
        </authorList>
    </citation>
    <scope>NUCLEOTIDE SEQUENCE [LARGE SCALE GENOMIC DNA]</scope>
    <source>
        <strain evidence="3 4">10F1D-1</strain>
    </source>
</reference>
<dbReference type="Pfam" id="PF10756">
    <property type="entry name" value="bPH_6"/>
    <property type="match status" value="1"/>
</dbReference>
<keyword evidence="1" id="KW-0472">Membrane</keyword>
<feature type="domain" description="Low molecular weight protein antigen 6 PH" evidence="2">
    <location>
        <begin position="68"/>
        <end position="125"/>
    </location>
</feature>
<dbReference type="Proteomes" id="UP000316252">
    <property type="component" value="Unassembled WGS sequence"/>
</dbReference>
<comment type="caution">
    <text evidence="3">The sequence shown here is derived from an EMBL/GenBank/DDBJ whole genome shotgun (WGS) entry which is preliminary data.</text>
</comment>
<dbReference type="OrthoDB" id="5148800at2"/>
<keyword evidence="4" id="KW-1185">Reference proteome</keyword>
<feature type="transmembrane region" description="Helical" evidence="1">
    <location>
        <begin position="47"/>
        <end position="67"/>
    </location>
</feature>
<gene>
    <name evidence="3" type="ORF">FJ657_08140</name>
</gene>
<keyword evidence="1" id="KW-1133">Transmembrane helix</keyword>
<dbReference type="EMBL" id="VHQG01000002">
    <property type="protein sequence ID" value="TPW75821.1"/>
    <property type="molecule type" value="Genomic_DNA"/>
</dbReference>
<sequence length="215" mass="23250">MTDSAAVRRSRERLVLRSPSSIWLVAVVVAVGIFLLGDAIVRGQWIVALRALPWIALVAWLFFAVLVRPSVVVTRERLEIVNVWRRFELPWAAIDHLESRYQLRAHLVDGRLVRSWGAPAAGLDRAPRAVADDQRLRASGSRAGRAALPPTHLVIDRWLAAAAERDERAGVVAGAPPGPSAGGAGAVEGVIVRIDWWVPAVTAALLLSLIPATLA</sequence>
<evidence type="ECO:0000259" key="2">
    <source>
        <dbReference type="Pfam" id="PF10756"/>
    </source>
</evidence>
<organism evidence="3 4">
    <name type="scientific">Schumannella soli</name>
    <dbReference type="NCBI Taxonomy" id="2590779"/>
    <lineage>
        <taxon>Bacteria</taxon>
        <taxon>Bacillati</taxon>
        <taxon>Actinomycetota</taxon>
        <taxon>Actinomycetes</taxon>
        <taxon>Micrococcales</taxon>
        <taxon>Microbacteriaceae</taxon>
        <taxon>Schumannella</taxon>
    </lineage>
</organism>
<proteinExistence type="predicted"/>
<evidence type="ECO:0000313" key="4">
    <source>
        <dbReference type="Proteomes" id="UP000316252"/>
    </source>
</evidence>
<evidence type="ECO:0000256" key="1">
    <source>
        <dbReference type="SAM" id="Phobius"/>
    </source>
</evidence>
<keyword evidence="1" id="KW-0812">Transmembrane</keyword>
<dbReference type="AlphaFoldDB" id="A0A506XT06"/>
<protein>
    <submittedName>
        <fullName evidence="3">PH domain-containing protein</fullName>
    </submittedName>
</protein>
<dbReference type="InterPro" id="IPR019692">
    <property type="entry name" value="CFP-6_PH"/>
</dbReference>
<name>A0A506XT06_9MICO</name>
<evidence type="ECO:0000313" key="3">
    <source>
        <dbReference type="EMBL" id="TPW75821.1"/>
    </source>
</evidence>
<feature type="transmembrane region" description="Helical" evidence="1">
    <location>
        <begin position="21"/>
        <end position="41"/>
    </location>
</feature>
<accession>A0A506XT06</accession>